<dbReference type="Proteomes" id="UP000617531">
    <property type="component" value="Unassembled WGS sequence"/>
</dbReference>
<dbReference type="Pfam" id="PF13602">
    <property type="entry name" value="ADH_zinc_N_2"/>
    <property type="match status" value="1"/>
</dbReference>
<dbReference type="CDD" id="cd05289">
    <property type="entry name" value="MDR_like_2"/>
    <property type="match status" value="1"/>
</dbReference>
<comment type="caution">
    <text evidence="2">The sequence shown here is derived from an EMBL/GenBank/DDBJ whole genome shotgun (WGS) entry which is preliminary data.</text>
</comment>
<sequence>MMATMRAMAMTQAGGPEVLSLTDVERPVRVNAELLVRVVAAGINPIDAKTRAGKGAFPGISAFPVILGNDFSGIVEEAPYEAHPLQPGTEVYGMGMVPRMSGAYAEYLSINALSVVKKPSALSHVEAAAVPLAALTAWGMVVETAKAHEGQRMLIHAGAGGVGHFAVQFAAYFGAHVIATGSARNASWLRELGAAEVLDYTAVRFDEVLDPVDAVIDLIGNVADDTASRSLRVLRAGGTIVNGPTGSWPSMAAEAADAGVRATGYRVTPDGSTLAVVSRLLESGAVRVFVDQVFDFEKAADAHRAIESGHTRGKLVLKVAEG</sequence>
<dbReference type="InterPro" id="IPR050700">
    <property type="entry name" value="YIM1/Zinc_Alcohol_DH_Fams"/>
</dbReference>
<reference evidence="2" key="2">
    <citation type="submission" date="2020-09" db="EMBL/GenBank/DDBJ databases">
        <authorList>
            <person name="Sun Q."/>
            <person name="Zhou Y."/>
        </authorList>
    </citation>
    <scope>NUCLEOTIDE SEQUENCE</scope>
    <source>
        <strain evidence="2">CGMCC 1.16548</strain>
    </source>
</reference>
<proteinExistence type="predicted"/>
<dbReference type="AlphaFoldDB" id="A0A8J3GQ72"/>
<dbReference type="InterPro" id="IPR020843">
    <property type="entry name" value="ER"/>
</dbReference>
<keyword evidence="3" id="KW-1185">Reference proteome</keyword>
<evidence type="ECO:0000313" key="2">
    <source>
        <dbReference type="EMBL" id="GHF14078.1"/>
    </source>
</evidence>
<gene>
    <name evidence="2" type="primary">qor</name>
    <name evidence="2" type="ORF">GCM10011600_13760</name>
</gene>
<dbReference type="Pfam" id="PF08240">
    <property type="entry name" value="ADH_N"/>
    <property type="match status" value="1"/>
</dbReference>
<dbReference type="EMBL" id="BNAI01000002">
    <property type="protein sequence ID" value="GHF14078.1"/>
    <property type="molecule type" value="Genomic_DNA"/>
</dbReference>
<feature type="domain" description="Enoyl reductase (ER)" evidence="1">
    <location>
        <begin position="14"/>
        <end position="317"/>
    </location>
</feature>
<dbReference type="PANTHER" id="PTHR11695">
    <property type="entry name" value="ALCOHOL DEHYDROGENASE RELATED"/>
    <property type="match status" value="1"/>
</dbReference>
<dbReference type="PANTHER" id="PTHR11695:SF294">
    <property type="entry name" value="RETICULON-4-INTERACTING PROTEIN 1, MITOCHONDRIAL"/>
    <property type="match status" value="1"/>
</dbReference>
<dbReference type="InterPro" id="IPR011032">
    <property type="entry name" value="GroES-like_sf"/>
</dbReference>
<dbReference type="SUPFAM" id="SSF50129">
    <property type="entry name" value="GroES-like"/>
    <property type="match status" value="1"/>
</dbReference>
<dbReference type="GO" id="GO:0016491">
    <property type="term" value="F:oxidoreductase activity"/>
    <property type="evidence" value="ECO:0007669"/>
    <property type="project" value="InterPro"/>
</dbReference>
<evidence type="ECO:0000259" key="1">
    <source>
        <dbReference type="SMART" id="SM00829"/>
    </source>
</evidence>
<reference evidence="2" key="1">
    <citation type="journal article" date="2014" name="Int. J. Syst. Evol. Microbiol.">
        <title>Complete genome sequence of Corynebacterium casei LMG S-19264T (=DSM 44701T), isolated from a smear-ripened cheese.</title>
        <authorList>
            <consortium name="US DOE Joint Genome Institute (JGI-PGF)"/>
            <person name="Walter F."/>
            <person name="Albersmeier A."/>
            <person name="Kalinowski J."/>
            <person name="Ruckert C."/>
        </authorList>
    </citation>
    <scope>NUCLEOTIDE SEQUENCE</scope>
    <source>
        <strain evidence="2">CGMCC 1.16548</strain>
    </source>
</reference>
<dbReference type="SMART" id="SM00829">
    <property type="entry name" value="PKS_ER"/>
    <property type="match status" value="1"/>
</dbReference>
<accession>A0A8J3GQ72</accession>
<dbReference type="SUPFAM" id="SSF51735">
    <property type="entry name" value="NAD(P)-binding Rossmann-fold domains"/>
    <property type="match status" value="1"/>
</dbReference>
<organism evidence="2 3">
    <name type="scientific">Pseudolysinimonas yzui</name>
    <dbReference type="NCBI Taxonomy" id="2708254"/>
    <lineage>
        <taxon>Bacteria</taxon>
        <taxon>Bacillati</taxon>
        <taxon>Actinomycetota</taxon>
        <taxon>Actinomycetes</taxon>
        <taxon>Micrococcales</taxon>
        <taxon>Microbacteriaceae</taxon>
        <taxon>Pseudolysinimonas</taxon>
    </lineage>
</organism>
<name>A0A8J3GQ72_9MICO</name>
<protein>
    <submittedName>
        <fullName evidence="2">NADPH:quinone reductase</fullName>
    </submittedName>
</protein>
<dbReference type="Gene3D" id="3.40.50.720">
    <property type="entry name" value="NAD(P)-binding Rossmann-like Domain"/>
    <property type="match status" value="1"/>
</dbReference>
<evidence type="ECO:0000313" key="3">
    <source>
        <dbReference type="Proteomes" id="UP000617531"/>
    </source>
</evidence>
<dbReference type="InterPro" id="IPR036291">
    <property type="entry name" value="NAD(P)-bd_dom_sf"/>
</dbReference>
<dbReference type="RefSeq" id="WP_191282734.1">
    <property type="nucleotide sequence ID" value="NZ_BNAI01000002.1"/>
</dbReference>
<dbReference type="InterPro" id="IPR013154">
    <property type="entry name" value="ADH-like_N"/>
</dbReference>
<dbReference type="Gene3D" id="3.90.180.10">
    <property type="entry name" value="Medium-chain alcohol dehydrogenases, catalytic domain"/>
    <property type="match status" value="1"/>
</dbReference>